<reference evidence="1" key="1">
    <citation type="submission" date="2016-06" db="UniProtKB">
        <authorList>
            <consortium name="WormBaseParasite"/>
        </authorList>
    </citation>
    <scope>IDENTIFICATION</scope>
</reference>
<sequence>LWYLPHHPVLKPKKTQKIRVASDCAAKCAGIALNDRLLQSPDPTTPPIEVLCRFRLGSVAVAADIEEMFMQVKVPEGQRSFDNIEEAVRHVRDLSKVLLMGGLKLTKWMSNSRHAIDCIPVDERAPSLRELQGSPLQKDRALGVQWDSEKDEFLFQLQLPETTATRRGILFSLASLYDAMGFVAPWLLPGKILLQDLCRKRVRPYARRITRPGKAGS</sequence>
<organism evidence="1">
    <name type="scientific">Echinostoma caproni</name>
    <dbReference type="NCBI Taxonomy" id="27848"/>
    <lineage>
        <taxon>Eukaryota</taxon>
        <taxon>Metazoa</taxon>
        <taxon>Spiralia</taxon>
        <taxon>Lophotrochozoa</taxon>
        <taxon>Platyhelminthes</taxon>
        <taxon>Trematoda</taxon>
        <taxon>Digenea</taxon>
        <taxon>Plagiorchiida</taxon>
        <taxon>Echinostomata</taxon>
        <taxon>Echinostomatoidea</taxon>
        <taxon>Echinostomatidae</taxon>
        <taxon>Echinostoma</taxon>
    </lineage>
</organism>
<accession>A0A183B1L5</accession>
<dbReference type="WBParaSite" id="ECPE_0001313901-mRNA-1">
    <property type="protein sequence ID" value="ECPE_0001313901-mRNA-1"/>
    <property type="gene ID" value="ECPE_0001313901"/>
</dbReference>
<protein>
    <submittedName>
        <fullName evidence="1">DUF1758 domain-containing protein</fullName>
    </submittedName>
</protein>
<dbReference type="PANTHER" id="PTHR47331">
    <property type="entry name" value="PHD-TYPE DOMAIN-CONTAINING PROTEIN"/>
    <property type="match status" value="1"/>
</dbReference>
<dbReference type="InterPro" id="IPR008042">
    <property type="entry name" value="Retrotrans_Pao"/>
</dbReference>
<dbReference type="AlphaFoldDB" id="A0A183B1L5"/>
<dbReference type="Pfam" id="PF05380">
    <property type="entry name" value="Peptidase_A17"/>
    <property type="match status" value="1"/>
</dbReference>
<name>A0A183B1L5_9TREM</name>
<evidence type="ECO:0000313" key="1">
    <source>
        <dbReference type="WBParaSite" id="ECPE_0001313901-mRNA-1"/>
    </source>
</evidence>
<proteinExistence type="predicted"/>